<proteinExistence type="predicted"/>
<dbReference type="CDD" id="cd03443">
    <property type="entry name" value="PaaI_thioesterase"/>
    <property type="match status" value="1"/>
</dbReference>
<name>A0ABN2LNI7_9MICO</name>
<evidence type="ECO:0000259" key="2">
    <source>
        <dbReference type="Pfam" id="PF03061"/>
    </source>
</evidence>
<sequence>MTDGLLPFIVPVDDPVALAAREGSLGALADAVRRLIDVSVRTEVDDAELDRVAAGIGELADRLEAEASATPLGLVVSSDGRLRDHGNPAVGLRNPMAPPLRIARGEDGSAQCTITLGAPYEGPPGHVHGGVVALVLDQVLGTVPPLVGKPGMTAYLNVTYRRPTPLGAALTVSAEPVEVGEWKVLVRGDIRTADGEITAEAEGLFVVPRFARHRGAAPQSDAGDFDSEHFGGRAGH</sequence>
<feature type="compositionally biased region" description="Basic and acidic residues" evidence="1">
    <location>
        <begin position="226"/>
        <end position="236"/>
    </location>
</feature>
<dbReference type="SUPFAM" id="SSF54637">
    <property type="entry name" value="Thioesterase/thiol ester dehydrase-isomerase"/>
    <property type="match status" value="1"/>
</dbReference>
<dbReference type="InterPro" id="IPR052061">
    <property type="entry name" value="PTE-AB_protein"/>
</dbReference>
<gene>
    <name evidence="3" type="ORF">GCM10009811_18860</name>
</gene>
<evidence type="ECO:0000256" key="1">
    <source>
        <dbReference type="SAM" id="MobiDB-lite"/>
    </source>
</evidence>
<dbReference type="EMBL" id="BAAAPO010000030">
    <property type="protein sequence ID" value="GAA1794523.1"/>
    <property type="molecule type" value="Genomic_DNA"/>
</dbReference>
<organism evidence="3 4">
    <name type="scientific">Nostocoides veronense</name>
    <dbReference type="NCBI Taxonomy" id="330836"/>
    <lineage>
        <taxon>Bacteria</taxon>
        <taxon>Bacillati</taxon>
        <taxon>Actinomycetota</taxon>
        <taxon>Actinomycetes</taxon>
        <taxon>Micrococcales</taxon>
        <taxon>Intrasporangiaceae</taxon>
        <taxon>Nostocoides</taxon>
    </lineage>
</organism>
<dbReference type="Proteomes" id="UP001499938">
    <property type="component" value="Unassembled WGS sequence"/>
</dbReference>
<evidence type="ECO:0000313" key="3">
    <source>
        <dbReference type="EMBL" id="GAA1794523.1"/>
    </source>
</evidence>
<accession>A0ABN2LNI7</accession>
<dbReference type="PANTHER" id="PTHR47260:SF1">
    <property type="entry name" value="UPF0644 PROTEIN PB2B4.06"/>
    <property type="match status" value="1"/>
</dbReference>
<dbReference type="RefSeq" id="WP_344084088.1">
    <property type="nucleotide sequence ID" value="NZ_BAAAPO010000030.1"/>
</dbReference>
<protein>
    <submittedName>
        <fullName evidence="3">PaaI family thioesterase</fullName>
    </submittedName>
</protein>
<comment type="caution">
    <text evidence="3">The sequence shown here is derived from an EMBL/GenBank/DDBJ whole genome shotgun (WGS) entry which is preliminary data.</text>
</comment>
<evidence type="ECO:0000313" key="4">
    <source>
        <dbReference type="Proteomes" id="UP001499938"/>
    </source>
</evidence>
<dbReference type="InterPro" id="IPR029069">
    <property type="entry name" value="HotDog_dom_sf"/>
</dbReference>
<dbReference type="PANTHER" id="PTHR47260">
    <property type="entry name" value="UPF0644 PROTEIN PB2B4.06"/>
    <property type="match status" value="1"/>
</dbReference>
<dbReference type="Gene3D" id="1.20.58.350">
    <property type="entry name" value="Thioesterase/thiol ester dehydrase-isomerase"/>
    <property type="match status" value="1"/>
</dbReference>
<feature type="region of interest" description="Disordered" evidence="1">
    <location>
        <begin position="216"/>
        <end position="236"/>
    </location>
</feature>
<keyword evidence="4" id="KW-1185">Reference proteome</keyword>
<feature type="domain" description="Thioesterase" evidence="2">
    <location>
        <begin position="125"/>
        <end position="197"/>
    </location>
</feature>
<dbReference type="InterPro" id="IPR006683">
    <property type="entry name" value="Thioestr_dom"/>
</dbReference>
<reference evidence="3 4" key="1">
    <citation type="journal article" date="2019" name="Int. J. Syst. Evol. Microbiol.">
        <title>The Global Catalogue of Microorganisms (GCM) 10K type strain sequencing project: providing services to taxonomists for standard genome sequencing and annotation.</title>
        <authorList>
            <consortium name="The Broad Institute Genomics Platform"/>
            <consortium name="The Broad Institute Genome Sequencing Center for Infectious Disease"/>
            <person name="Wu L."/>
            <person name="Ma J."/>
        </authorList>
    </citation>
    <scope>NUCLEOTIDE SEQUENCE [LARGE SCALE GENOMIC DNA]</scope>
    <source>
        <strain evidence="3 4">JCM 15592</strain>
    </source>
</reference>
<dbReference type="Pfam" id="PF03061">
    <property type="entry name" value="4HBT"/>
    <property type="match status" value="1"/>
</dbReference>
<dbReference type="Gene3D" id="3.10.129.10">
    <property type="entry name" value="Hotdog Thioesterase"/>
    <property type="match status" value="1"/>
</dbReference>